<dbReference type="Proteomes" id="UP001199319">
    <property type="component" value="Unassembled WGS sequence"/>
</dbReference>
<proteinExistence type="predicted"/>
<evidence type="ECO:0000313" key="3">
    <source>
        <dbReference type="Proteomes" id="UP001199319"/>
    </source>
</evidence>
<name>A0AAE3DH67_9FIRM</name>
<keyword evidence="1" id="KW-0732">Signal</keyword>
<keyword evidence="3" id="KW-1185">Reference proteome</keyword>
<feature type="signal peptide" evidence="1">
    <location>
        <begin position="1"/>
        <end position="18"/>
    </location>
</feature>
<organism evidence="2 3">
    <name type="scientific">Brotocaccenecus cirricatena</name>
    <dbReference type="NCBI Taxonomy" id="3064195"/>
    <lineage>
        <taxon>Bacteria</taxon>
        <taxon>Bacillati</taxon>
        <taxon>Bacillota</taxon>
        <taxon>Clostridia</taxon>
        <taxon>Eubacteriales</taxon>
        <taxon>Oscillospiraceae</taxon>
        <taxon>Brotocaccenecus</taxon>
    </lineage>
</organism>
<feature type="chain" id="PRO_5042098633" evidence="1">
    <location>
        <begin position="19"/>
        <end position="214"/>
    </location>
</feature>
<accession>A0AAE3DH67</accession>
<comment type="caution">
    <text evidence="2">The sequence shown here is derived from an EMBL/GenBank/DDBJ whole genome shotgun (WGS) entry which is preliminary data.</text>
</comment>
<dbReference type="PROSITE" id="PS51257">
    <property type="entry name" value="PROKAR_LIPOPROTEIN"/>
    <property type="match status" value="1"/>
</dbReference>
<evidence type="ECO:0000256" key="1">
    <source>
        <dbReference type="SAM" id="SignalP"/>
    </source>
</evidence>
<reference evidence="2" key="1">
    <citation type="submission" date="2021-10" db="EMBL/GenBank/DDBJ databases">
        <title>Anaerobic single-cell dispensing facilitates the cultivation of human gut bacteria.</title>
        <authorList>
            <person name="Afrizal A."/>
        </authorList>
    </citation>
    <scope>NUCLEOTIDE SEQUENCE</scope>
    <source>
        <strain evidence="2">CLA-AA-H272</strain>
    </source>
</reference>
<dbReference type="RefSeq" id="WP_302930219.1">
    <property type="nucleotide sequence ID" value="NZ_JAJEPW010000107.1"/>
</dbReference>
<gene>
    <name evidence="2" type="ORF">LKD37_16660</name>
</gene>
<evidence type="ECO:0000313" key="2">
    <source>
        <dbReference type="EMBL" id="MCC2131104.1"/>
    </source>
</evidence>
<dbReference type="EMBL" id="JAJEPW010000107">
    <property type="protein sequence ID" value="MCC2131104.1"/>
    <property type="molecule type" value="Genomic_DNA"/>
</dbReference>
<protein>
    <submittedName>
        <fullName evidence="2">Uncharacterized protein</fullName>
    </submittedName>
</protein>
<dbReference type="AlphaFoldDB" id="A0AAE3DH67"/>
<sequence>MKKTVLLLAVCLMLGLCACGLRGQSVARNTVEPVHFSAPAVRQDAAPAEEPRVTLPQGASLLTEQELRWFGGSCFNVLPSRGPNLFLAASYDRAEDMDLASLFAAGAGSRELSDRELRQLGMDGCARLTAVELEDLLLRCTGLGLADMSDSAFHGLVYLADFDAYYAPAGDAGYVRFQYGCHNPDGTVTLRYPGGSVTLRQDAGRWVTASNILD</sequence>